<dbReference type="InterPro" id="IPR044957">
    <property type="entry name" value="Ribosomal_bL32_bact"/>
</dbReference>
<dbReference type="Pfam" id="PF01783">
    <property type="entry name" value="Ribosomal_L32p"/>
    <property type="match status" value="1"/>
</dbReference>
<comment type="similarity">
    <text evidence="1 5">Belongs to the bacterial ribosomal protein bL32 family.</text>
</comment>
<organism evidence="6 7">
    <name type="scientific">Candidatus Vampirococcus lugosii</name>
    <dbReference type="NCBI Taxonomy" id="2789015"/>
    <lineage>
        <taxon>Bacteria</taxon>
        <taxon>Candidatus Absconditibacteriota</taxon>
        <taxon>Vampirococcus</taxon>
    </lineage>
</organism>
<dbReference type="RefSeq" id="WP_213349940.1">
    <property type="nucleotide sequence ID" value="NZ_JAEDAM010000101.1"/>
</dbReference>
<evidence type="ECO:0000313" key="7">
    <source>
        <dbReference type="Proteomes" id="UP000680365"/>
    </source>
</evidence>
<dbReference type="GO" id="GO:0005840">
    <property type="term" value="C:ribosome"/>
    <property type="evidence" value="ECO:0007669"/>
    <property type="project" value="UniProtKB-KW"/>
</dbReference>
<evidence type="ECO:0000256" key="4">
    <source>
        <dbReference type="ARBA" id="ARBA00035178"/>
    </source>
</evidence>
<keyword evidence="7" id="KW-1185">Reference proteome</keyword>
<dbReference type="PANTHER" id="PTHR35534:SF1">
    <property type="entry name" value="LARGE RIBOSOMAL SUBUNIT PROTEIN BL32"/>
    <property type="match status" value="1"/>
</dbReference>
<dbReference type="InterPro" id="IPR002677">
    <property type="entry name" value="Ribosomal_bL32"/>
</dbReference>
<keyword evidence="2 5" id="KW-0689">Ribosomal protein</keyword>
<dbReference type="PANTHER" id="PTHR35534">
    <property type="entry name" value="50S RIBOSOMAL PROTEIN L32"/>
    <property type="match status" value="1"/>
</dbReference>
<evidence type="ECO:0000256" key="5">
    <source>
        <dbReference type="HAMAP-Rule" id="MF_00340"/>
    </source>
</evidence>
<keyword evidence="3 5" id="KW-0687">Ribonucleoprotein</keyword>
<protein>
    <recommendedName>
        <fullName evidence="4 5">Large ribosomal subunit protein bL32</fullName>
    </recommendedName>
</protein>
<evidence type="ECO:0000256" key="1">
    <source>
        <dbReference type="ARBA" id="ARBA00008560"/>
    </source>
</evidence>
<reference evidence="6 7" key="1">
    <citation type="journal article" date="2021" name="Nat. Commun.">
        <title>Reductive evolution and unique predatory mode in the CPR bacterium Vampirococcus lugosii.</title>
        <authorList>
            <person name="Moreira D."/>
            <person name="Zivanovic Y."/>
            <person name="Lopez-Archilla A.I."/>
            <person name="Iniesto M."/>
            <person name="Lopez-Garcia P."/>
        </authorList>
    </citation>
    <scope>NUCLEOTIDE SEQUENCE [LARGE SCALE GENOMIC DNA]</scope>
    <source>
        <strain evidence="6">Chiprana</strain>
    </source>
</reference>
<dbReference type="SUPFAM" id="SSF57829">
    <property type="entry name" value="Zn-binding ribosomal proteins"/>
    <property type="match status" value="1"/>
</dbReference>
<evidence type="ECO:0000313" key="6">
    <source>
        <dbReference type="EMBL" id="MBS8122532.1"/>
    </source>
</evidence>
<gene>
    <name evidence="5" type="primary">rpmF</name>
    <name evidence="6" type="ORF">VAMP_31433n82</name>
</gene>
<dbReference type="NCBIfam" id="TIGR01031">
    <property type="entry name" value="rpmF_bact"/>
    <property type="match status" value="1"/>
</dbReference>
<dbReference type="Proteomes" id="UP000680365">
    <property type="component" value="Unassembled WGS sequence"/>
</dbReference>
<proteinExistence type="inferred from homology"/>
<sequence length="75" mass="8527">MAVPKKKVSISKKKNRHSVWQTNSIKKLLNKATTVKCDNCDTLKLSHRVCPHCGFYAGKQILTIKTKSKETIIEE</sequence>
<dbReference type="InterPro" id="IPR011332">
    <property type="entry name" value="Ribosomal_zn-bd"/>
</dbReference>
<name>A0ABS5QPH8_9BACT</name>
<dbReference type="EMBL" id="JAEDAM010000101">
    <property type="protein sequence ID" value="MBS8122532.1"/>
    <property type="molecule type" value="Genomic_DNA"/>
</dbReference>
<comment type="caution">
    <text evidence="6">The sequence shown here is derived from an EMBL/GenBank/DDBJ whole genome shotgun (WGS) entry which is preliminary data.</text>
</comment>
<accession>A0ABS5QPH8</accession>
<dbReference type="HAMAP" id="MF_00340">
    <property type="entry name" value="Ribosomal_bL32"/>
    <property type="match status" value="1"/>
</dbReference>
<evidence type="ECO:0000256" key="3">
    <source>
        <dbReference type="ARBA" id="ARBA00023274"/>
    </source>
</evidence>
<evidence type="ECO:0000256" key="2">
    <source>
        <dbReference type="ARBA" id="ARBA00022980"/>
    </source>
</evidence>